<keyword evidence="3" id="KW-1185">Reference proteome</keyword>
<reference evidence="2 3" key="1">
    <citation type="submission" date="2016-12" db="EMBL/GenBank/DDBJ databases">
        <title>Comparison of Traditional DNA-DNA Hybridization with In Silico Genomic Analysis.</title>
        <authorList>
            <person name="Nicholson A.C."/>
            <person name="Humrighouse B.W."/>
            <person name="Graziano J."/>
            <person name="Lasker B."/>
            <person name="Whitney A.M."/>
            <person name="Mcquiston J.R."/>
        </authorList>
    </citation>
    <scope>NUCLEOTIDE SEQUENCE [LARGE SCALE GENOMIC DNA]</scope>
    <source>
        <strain evidence="2 3">H2240</strain>
    </source>
</reference>
<sequence>MLPFDHWEKENLMKICILCAAAGLGMATPAVAATYTYHGSQFTCSYAYDLNTGEMLDGCPTGEVAAAAKASIEIDETKVPGGSLAGLTVSLSFDWDFPAPAIPEYLISVSATSPLYFGGGDRSIFELGYGKPAPWLPGMLYLKFDEAENLISYYMGLFIEYDSMIASGGDAIAGFLTRSPTGSTDVVAYYHAPAGYWERGEPSPVPLPAAGSLLLAGLGLTGAVSYRKARARG</sequence>
<proteinExistence type="predicted"/>
<feature type="chain" id="PRO_5012532784" description="PEP-CTERM protein-sorting domain-containing protein" evidence="1">
    <location>
        <begin position="33"/>
        <end position="233"/>
    </location>
</feature>
<evidence type="ECO:0008006" key="4">
    <source>
        <dbReference type="Google" id="ProtNLM"/>
    </source>
</evidence>
<dbReference type="AlphaFoldDB" id="A0A212ADF2"/>
<dbReference type="EMBL" id="NIPW01000010">
    <property type="protein sequence ID" value="OWJ79030.1"/>
    <property type="molecule type" value="Genomic_DNA"/>
</dbReference>
<name>A0A212ADF2_9RHOB</name>
<protein>
    <recommendedName>
        <fullName evidence="4">PEP-CTERM protein-sorting domain-containing protein</fullName>
    </recommendedName>
</protein>
<feature type="signal peptide" evidence="1">
    <location>
        <begin position="1"/>
        <end position="32"/>
    </location>
</feature>
<organism evidence="2 3">
    <name type="scientific">Haematobacter genomosp. 1</name>
    <dbReference type="NCBI Taxonomy" id="366618"/>
    <lineage>
        <taxon>Bacteria</taxon>
        <taxon>Pseudomonadati</taxon>
        <taxon>Pseudomonadota</taxon>
        <taxon>Alphaproteobacteria</taxon>
        <taxon>Rhodobacterales</taxon>
        <taxon>Paracoccaceae</taxon>
        <taxon>Haematobacter</taxon>
    </lineage>
</organism>
<evidence type="ECO:0000313" key="2">
    <source>
        <dbReference type="EMBL" id="OWJ79030.1"/>
    </source>
</evidence>
<gene>
    <name evidence="2" type="ORF">CDV49_08080</name>
</gene>
<dbReference type="Proteomes" id="UP000196878">
    <property type="component" value="Unassembled WGS sequence"/>
</dbReference>
<evidence type="ECO:0000313" key="3">
    <source>
        <dbReference type="Proteomes" id="UP000196878"/>
    </source>
</evidence>
<comment type="caution">
    <text evidence="2">The sequence shown here is derived from an EMBL/GenBank/DDBJ whole genome shotgun (WGS) entry which is preliminary data.</text>
</comment>
<accession>A0A212ADF2</accession>
<evidence type="ECO:0000256" key="1">
    <source>
        <dbReference type="SAM" id="SignalP"/>
    </source>
</evidence>
<keyword evidence="1" id="KW-0732">Signal</keyword>